<reference evidence="1 2" key="1">
    <citation type="journal article" date="2017" name="Int. J. Syst. Evol. Microbiol.">
        <title>Oleiagrimonas citrea sp. nov., a marine bacterium isolated from tidal flat sediment and emended description of the genus Oleiagrimonas Fang et al. 2015 and Oleiagrimonas soli.</title>
        <authorList>
            <person name="Yang S.H."/>
            <person name="Seo H.S."/>
            <person name="Seong C.N."/>
            <person name="Kwon K.K."/>
        </authorList>
    </citation>
    <scope>NUCLEOTIDE SEQUENCE [LARGE SCALE GENOMIC DNA]</scope>
    <source>
        <strain evidence="1 2">MEBiC09124</strain>
    </source>
</reference>
<protein>
    <recommendedName>
        <fullName evidence="3">DUF4238 domain-containing protein</fullName>
    </recommendedName>
</protein>
<evidence type="ECO:0000313" key="2">
    <source>
        <dbReference type="Proteomes" id="UP000541636"/>
    </source>
</evidence>
<proteinExistence type="predicted"/>
<evidence type="ECO:0000313" key="1">
    <source>
        <dbReference type="EMBL" id="NKZ37842.1"/>
    </source>
</evidence>
<comment type="caution">
    <text evidence="1">The sequence shown here is derived from an EMBL/GenBank/DDBJ whole genome shotgun (WGS) entry which is preliminary data.</text>
</comment>
<dbReference type="RefSeq" id="WP_168608340.1">
    <property type="nucleotide sequence ID" value="NZ_JAAZQD010000001.1"/>
</dbReference>
<evidence type="ECO:0008006" key="3">
    <source>
        <dbReference type="Google" id="ProtNLM"/>
    </source>
</evidence>
<dbReference type="AlphaFoldDB" id="A0A846ZJ67"/>
<gene>
    <name evidence="1" type="ORF">HF690_02615</name>
</gene>
<accession>A0A846ZJ67</accession>
<organism evidence="1 2">
    <name type="scientific">Oleiagrimonas citrea</name>
    <dbReference type="NCBI Taxonomy" id="1665687"/>
    <lineage>
        <taxon>Bacteria</taxon>
        <taxon>Pseudomonadati</taxon>
        <taxon>Pseudomonadota</taxon>
        <taxon>Gammaproteobacteria</taxon>
        <taxon>Lysobacterales</taxon>
        <taxon>Rhodanobacteraceae</taxon>
        <taxon>Oleiagrimonas</taxon>
    </lineage>
</organism>
<dbReference type="Proteomes" id="UP000541636">
    <property type="component" value="Unassembled WGS sequence"/>
</dbReference>
<name>A0A846ZJ67_9GAMM</name>
<dbReference type="EMBL" id="JAAZQD010000001">
    <property type="protein sequence ID" value="NKZ37842.1"/>
    <property type="molecule type" value="Genomic_DNA"/>
</dbReference>
<sequence length="335" mass="38601">MRIQQNRPMSINLLDPTRNQHFLPQVEQRLNAIDPTICNEKQSIYEFEVLSREPIQLGPAQNARIEKNLAMLDLFSFDVDRKQPLRHNFETLFNRYETDVRTHTESLLAKLAAGDHSVGHEATNIFAAKILNFARNPFSVQKILNTFGAFANLTPLRQEVTQLFHKVLFGRRKHQIHLCGELGITDAQYDQWLRMLFNMLMELAPGFPPMLDQLVNDMFNSKDFAIGVLVSTYNSPTCLLSDRGFSTNLRSECVDGFDFNLRSDAFIRYIVMDRKPRNVPAWMPQASIDAFMQSDLPVSLYLAHENMDLLRSFNMNVINQCHSRVFCAVNHGIVY</sequence>
<keyword evidence="2" id="KW-1185">Reference proteome</keyword>